<comment type="caution">
    <text evidence="3">The sequence shown here is derived from an EMBL/GenBank/DDBJ whole genome shotgun (WGS) entry which is preliminary data.</text>
</comment>
<keyword evidence="1" id="KW-0862">Zinc</keyword>
<dbReference type="InterPro" id="IPR036875">
    <property type="entry name" value="Znf_CCHC_sf"/>
</dbReference>
<dbReference type="EMBL" id="BJWL01000073">
    <property type="protein sequence ID" value="GFS29190.1"/>
    <property type="molecule type" value="Genomic_DNA"/>
</dbReference>
<dbReference type="GO" id="GO:0003676">
    <property type="term" value="F:nucleic acid binding"/>
    <property type="evidence" value="ECO:0007669"/>
    <property type="project" value="InterPro"/>
</dbReference>
<keyword evidence="4" id="KW-1185">Reference proteome</keyword>
<protein>
    <recommendedName>
        <fullName evidence="2">CCHC-type domain-containing protein</fullName>
    </recommendedName>
</protein>
<dbReference type="InterPro" id="IPR001878">
    <property type="entry name" value="Znf_CCHC"/>
</dbReference>
<feature type="domain" description="CCHC-type" evidence="2">
    <location>
        <begin position="70"/>
        <end position="86"/>
    </location>
</feature>
<dbReference type="Proteomes" id="UP000585474">
    <property type="component" value="Unassembled WGS sequence"/>
</dbReference>
<evidence type="ECO:0000313" key="4">
    <source>
        <dbReference type="Proteomes" id="UP000585474"/>
    </source>
</evidence>
<proteinExistence type="predicted"/>
<dbReference type="SUPFAM" id="SSF57756">
    <property type="entry name" value="Retrovirus zinc finger-like domains"/>
    <property type="match status" value="1"/>
</dbReference>
<dbReference type="PROSITE" id="PS50158">
    <property type="entry name" value="ZF_CCHC"/>
    <property type="match status" value="1"/>
</dbReference>
<evidence type="ECO:0000259" key="2">
    <source>
        <dbReference type="PROSITE" id="PS50158"/>
    </source>
</evidence>
<evidence type="ECO:0000313" key="3">
    <source>
        <dbReference type="EMBL" id="GFS29190.1"/>
    </source>
</evidence>
<keyword evidence="1" id="KW-0479">Metal-binding</keyword>
<dbReference type="Gene3D" id="4.10.60.10">
    <property type="entry name" value="Zinc finger, CCHC-type"/>
    <property type="match status" value="1"/>
</dbReference>
<keyword evidence="1" id="KW-0863">Zinc-finger</keyword>
<dbReference type="SMART" id="SM00343">
    <property type="entry name" value="ZnF_C2HC"/>
    <property type="match status" value="1"/>
</dbReference>
<organism evidence="3 4">
    <name type="scientific">Actinidia rufa</name>
    <dbReference type="NCBI Taxonomy" id="165716"/>
    <lineage>
        <taxon>Eukaryota</taxon>
        <taxon>Viridiplantae</taxon>
        <taxon>Streptophyta</taxon>
        <taxon>Embryophyta</taxon>
        <taxon>Tracheophyta</taxon>
        <taxon>Spermatophyta</taxon>
        <taxon>Magnoliopsida</taxon>
        <taxon>eudicotyledons</taxon>
        <taxon>Gunneridae</taxon>
        <taxon>Pentapetalae</taxon>
        <taxon>asterids</taxon>
        <taxon>Ericales</taxon>
        <taxon>Actinidiaceae</taxon>
        <taxon>Actinidia</taxon>
    </lineage>
</organism>
<gene>
    <name evidence="3" type="ORF">Acr_00g0005730</name>
</gene>
<sequence>MEEDEQEDDWLIRQCIGHEVFHHVAQETSVMIYGSSWRRCTRRRHLGTKPYLMRRLVNLKLQRARGRTVRCFYCDQEGHIKRDCTKYKAQDQSSDTAVTVVMAVDENEFDHARDVYGWRTTRLAGYWQRVGPVSAWQTGRSVTLTEWMILRVSKGNKEMLWGKKTRGLIPIGGMSRQGELLSDMGPMVLVRRMDKESNRCTEVLKASAGVPGGSVVVQERREMLWDIEGRRRRSESLCSRFDQWRCSLQFVAQGRRDRATTTRKVMYFATHPGGGVVRLGGGGGAGHLGEKVQALRCGGAYTFGGKWSSPLMRLRYLGCCLAVLWGAGSEVVRKNNLKTSDYPPVGLKGELLIQPIWMSPSPVAKPKPDWSSYGVSM</sequence>
<name>A0A7J0D9M6_9ERIC</name>
<dbReference type="GO" id="GO:0008270">
    <property type="term" value="F:zinc ion binding"/>
    <property type="evidence" value="ECO:0007669"/>
    <property type="project" value="UniProtKB-KW"/>
</dbReference>
<reference evidence="4" key="1">
    <citation type="submission" date="2019-07" db="EMBL/GenBank/DDBJ databases">
        <title>De Novo Assembly of kiwifruit Actinidia rufa.</title>
        <authorList>
            <person name="Sugita-Konishi S."/>
            <person name="Sato K."/>
            <person name="Mori E."/>
            <person name="Abe Y."/>
            <person name="Kisaki G."/>
            <person name="Hamano K."/>
            <person name="Suezawa K."/>
            <person name="Otani M."/>
            <person name="Fukuda T."/>
            <person name="Manabe T."/>
            <person name="Gomi K."/>
            <person name="Tabuchi M."/>
            <person name="Akimitsu K."/>
            <person name="Kataoka I."/>
        </authorList>
    </citation>
    <scope>NUCLEOTIDE SEQUENCE [LARGE SCALE GENOMIC DNA]</scope>
    <source>
        <strain evidence="4">cv. Fuchu</strain>
    </source>
</reference>
<evidence type="ECO:0000256" key="1">
    <source>
        <dbReference type="PROSITE-ProRule" id="PRU00047"/>
    </source>
</evidence>
<dbReference type="Pfam" id="PF00098">
    <property type="entry name" value="zf-CCHC"/>
    <property type="match status" value="1"/>
</dbReference>
<accession>A0A7J0D9M6</accession>
<dbReference type="AlphaFoldDB" id="A0A7J0D9M6"/>